<dbReference type="Proteomes" id="UP000175691">
    <property type="component" value="Unassembled WGS sequence"/>
</dbReference>
<keyword evidence="3" id="KW-1185">Reference proteome</keyword>
<dbReference type="AlphaFoldDB" id="A0A1E7ZBR8"/>
<protein>
    <submittedName>
        <fullName evidence="2">Uncharacterized protein</fullName>
    </submittedName>
</protein>
<feature type="region of interest" description="Disordered" evidence="1">
    <location>
        <begin position="66"/>
        <end position="90"/>
    </location>
</feature>
<evidence type="ECO:0000313" key="2">
    <source>
        <dbReference type="EMBL" id="OFC70940.1"/>
    </source>
</evidence>
<evidence type="ECO:0000313" key="3">
    <source>
        <dbReference type="Proteomes" id="UP000175691"/>
    </source>
</evidence>
<evidence type="ECO:0000256" key="1">
    <source>
        <dbReference type="SAM" id="MobiDB-lite"/>
    </source>
</evidence>
<dbReference type="RefSeq" id="WP_070125333.1">
    <property type="nucleotide sequence ID" value="NZ_MDHN01000021.1"/>
</dbReference>
<comment type="caution">
    <text evidence="2">The sequence shown here is derived from an EMBL/GenBank/DDBJ whole genome shotgun (WGS) entry which is preliminary data.</text>
</comment>
<accession>A0A1E7ZBR8</accession>
<proteinExistence type="predicted"/>
<name>A0A1E7ZBR8_9ALTE</name>
<sequence length="297" mass="33260">MSEISELLKALASLLWPIFAFVALFLFKSQLAEAIGRFKKGKLLGQEVELNDSLVSLQRSASQLSEEVSAIPSSEVDSSDENNNELKSDESGVKTIIHEASKSPKAALILLAAEIEKEAKQTLASIGKLKGRKSVSLRQAIDELDSHYGLPRHISSSLRLFWETRNKIIHGGETDERNILSAIDSGVSILKSLRALPRQTNWVHDPGVLIYSDPECTVPIKNGKGVILKSASFNGEKVFYRVFPTTRTHFEKGRKVTWEWSHENTWSDAWYRDPDSNEIKLAWNGSMEFVGRHLDEV</sequence>
<dbReference type="OrthoDB" id="4335918at2"/>
<reference evidence="2 3" key="1">
    <citation type="submission" date="2016-08" db="EMBL/GenBank/DDBJ databases">
        <authorList>
            <person name="Seilhamer J.J."/>
        </authorList>
    </citation>
    <scope>NUCLEOTIDE SEQUENCE [LARGE SCALE GENOMIC DNA]</scope>
    <source>
        <strain evidence="2 3">KCTC 42603</strain>
    </source>
</reference>
<organism evidence="2 3">
    <name type="scientific">Alteromonas confluentis</name>
    <dbReference type="NCBI Taxonomy" id="1656094"/>
    <lineage>
        <taxon>Bacteria</taxon>
        <taxon>Pseudomonadati</taxon>
        <taxon>Pseudomonadota</taxon>
        <taxon>Gammaproteobacteria</taxon>
        <taxon>Alteromonadales</taxon>
        <taxon>Alteromonadaceae</taxon>
        <taxon>Alteromonas/Salinimonas group</taxon>
        <taxon>Alteromonas</taxon>
    </lineage>
</organism>
<dbReference type="EMBL" id="MDHN01000021">
    <property type="protein sequence ID" value="OFC70940.1"/>
    <property type="molecule type" value="Genomic_DNA"/>
</dbReference>
<gene>
    <name evidence="2" type="ORF">BFC18_10900</name>
</gene>